<proteinExistence type="inferred from homology"/>
<dbReference type="Pfam" id="PF05933">
    <property type="entry name" value="Fun_ATP-synt_8"/>
    <property type="match status" value="1"/>
</dbReference>
<feature type="transmembrane region" description="Helical" evidence="6">
    <location>
        <begin position="6"/>
        <end position="27"/>
    </location>
</feature>
<keyword evidence="6" id="KW-0813">Transport</keyword>
<evidence type="ECO:0000313" key="7">
    <source>
        <dbReference type="EMBL" id="QRH17748.1"/>
    </source>
</evidence>
<dbReference type="RefSeq" id="YP_010160562.1">
    <property type="nucleotide sequence ID" value="NC_057300.1"/>
</dbReference>
<evidence type="ECO:0000256" key="4">
    <source>
        <dbReference type="ARBA" id="ARBA00022989"/>
    </source>
</evidence>
<keyword evidence="5 6" id="KW-0472">Membrane</keyword>
<dbReference type="InterPro" id="IPR009230">
    <property type="entry name" value="ATP_synth_su8_fun"/>
</dbReference>
<evidence type="ECO:0000256" key="5">
    <source>
        <dbReference type="ARBA" id="ARBA00023136"/>
    </source>
</evidence>
<protein>
    <recommendedName>
        <fullName evidence="6">ATP synthase protein 8</fullName>
    </recommendedName>
</protein>
<keyword evidence="6" id="KW-0066">ATP synthesis</keyword>
<evidence type="ECO:0000256" key="2">
    <source>
        <dbReference type="ARBA" id="ARBA00008892"/>
    </source>
</evidence>
<dbReference type="GeneID" id="67167152"/>
<keyword evidence="6 7" id="KW-0496">Mitochondrion</keyword>
<comment type="subunit">
    <text evidence="6">F-type ATPases have 2 components, CF(1) - the catalytic core - and CF(0) - the membrane proton channel.</text>
</comment>
<keyword evidence="4 6" id="KW-1133">Transmembrane helix</keyword>
<dbReference type="GO" id="GO:0015986">
    <property type="term" value="P:proton motive force-driven ATP synthesis"/>
    <property type="evidence" value="ECO:0007669"/>
    <property type="project" value="UniProtKB-UniRule"/>
</dbReference>
<geneLocation type="mitochondrion" evidence="7"/>
<reference evidence="7" key="1">
    <citation type="submission" date="2020-11" db="EMBL/GenBank/DDBJ databases">
        <title>The complete mitochondrial genome sequence of Gymnopilus junonius (Agaricales, Basidiomycota).</title>
        <authorList>
            <person name="Cho S.-E."/>
            <person name="Jo J.W."/>
            <person name="Kwag Y.-N."/>
            <person name="Lee H."/>
            <person name="Chung J.-W."/>
            <person name="Oh S.H."/>
            <person name="Kim C.S."/>
        </authorList>
    </citation>
    <scope>NUCLEOTIDE SEQUENCE</scope>
    <source>
        <strain evidence="7">KA18-0872C</strain>
    </source>
</reference>
<dbReference type="AlphaFoldDB" id="A0A890JGL6"/>
<comment type="similarity">
    <text evidence="2 6">Belongs to the ATPase protein 8 family.</text>
</comment>
<comment type="function">
    <text evidence="6">Mitochondrial membrane ATP synthase (F(1)F(0) ATP synthase or Complex V) produces ATP from ADP in the presence of a proton gradient across the membrane which is generated by electron transport complexes of the respiratory chain. F-type ATPases consist of two structural domains, F(1) - containing the extramembraneous catalytic core and F(0) - containing the membrane proton channel, linked together by a central stalk and a peripheral stalk. During catalysis, ATP synthesis in the catalytic domain of F(1) is coupled via a rotary mechanism of the central stalk subunits to proton translocation. Part of the complex F(0) domain. Minor subunit located with subunit a in the membrane.</text>
</comment>
<keyword evidence="3 6" id="KW-0812">Transmembrane</keyword>
<organism evidence="7">
    <name type="scientific">Gymnopilus junonius</name>
    <name type="common">Spectacular rustgill mushroom</name>
    <name type="synonym">Gymnopilus spectabilis subsp. junonius</name>
    <dbReference type="NCBI Taxonomy" id="109634"/>
    <lineage>
        <taxon>Eukaryota</taxon>
        <taxon>Fungi</taxon>
        <taxon>Dikarya</taxon>
        <taxon>Basidiomycota</taxon>
        <taxon>Agaricomycotina</taxon>
        <taxon>Agaricomycetes</taxon>
        <taxon>Agaricomycetidae</taxon>
        <taxon>Agaricales</taxon>
        <taxon>Agaricineae</taxon>
        <taxon>Hymenogastraceae</taxon>
        <taxon>Gymnopilus</taxon>
    </lineage>
</organism>
<gene>
    <name evidence="7" type="primary">atp8</name>
</gene>
<keyword evidence="6" id="KW-0138">CF(0)</keyword>
<name>A0A890JGL6_GYMJU</name>
<comment type="subcellular location">
    <subcellularLocation>
        <location evidence="1">Membrane</location>
        <topology evidence="1">Single-pass membrane protein</topology>
    </subcellularLocation>
    <subcellularLocation>
        <location evidence="6">Mitochondrion inner membrane</location>
        <topology evidence="6">Single-pass membrane protein</topology>
    </subcellularLocation>
</comment>
<dbReference type="GO" id="GO:0015078">
    <property type="term" value="F:proton transmembrane transporter activity"/>
    <property type="evidence" value="ECO:0007669"/>
    <property type="project" value="UniProtKB-UniRule"/>
</dbReference>
<evidence type="ECO:0000256" key="3">
    <source>
        <dbReference type="ARBA" id="ARBA00022692"/>
    </source>
</evidence>
<dbReference type="EMBL" id="MW238478">
    <property type="protein sequence ID" value="QRH17748.1"/>
    <property type="molecule type" value="Genomic_DNA"/>
</dbReference>
<evidence type="ECO:0000256" key="1">
    <source>
        <dbReference type="ARBA" id="ARBA00004167"/>
    </source>
</evidence>
<keyword evidence="6" id="KW-0375">Hydrogen ion transport</keyword>
<dbReference type="GO" id="GO:0045259">
    <property type="term" value="C:proton-transporting ATP synthase complex"/>
    <property type="evidence" value="ECO:0007669"/>
    <property type="project" value="UniProtKB-KW"/>
</dbReference>
<sequence length="52" mass="6190">MPQLIPYFFFNQILITFVVLFSVVYILSKYILPISLFTQVIRTYITKLSNKN</sequence>
<keyword evidence="6" id="KW-0406">Ion transport</keyword>
<evidence type="ECO:0000256" key="6">
    <source>
        <dbReference type="RuleBase" id="RU368038"/>
    </source>
</evidence>
<accession>A0A890JGL6</accession>
<dbReference type="GO" id="GO:0005743">
    <property type="term" value="C:mitochondrial inner membrane"/>
    <property type="evidence" value="ECO:0007669"/>
    <property type="project" value="UniProtKB-SubCell"/>
</dbReference>